<feature type="compositionally biased region" description="Acidic residues" evidence="1">
    <location>
        <begin position="161"/>
        <end position="178"/>
    </location>
</feature>
<keyword evidence="3" id="KW-1185">Reference proteome</keyword>
<organism evidence="2 3">
    <name type="scientific">Cylicocyclus nassatus</name>
    <name type="common">Nematode worm</name>
    <dbReference type="NCBI Taxonomy" id="53992"/>
    <lineage>
        <taxon>Eukaryota</taxon>
        <taxon>Metazoa</taxon>
        <taxon>Ecdysozoa</taxon>
        <taxon>Nematoda</taxon>
        <taxon>Chromadorea</taxon>
        <taxon>Rhabditida</taxon>
        <taxon>Rhabditina</taxon>
        <taxon>Rhabditomorpha</taxon>
        <taxon>Strongyloidea</taxon>
        <taxon>Strongylidae</taxon>
        <taxon>Cylicocyclus</taxon>
    </lineage>
</organism>
<protein>
    <submittedName>
        <fullName evidence="2">Uncharacterized protein</fullName>
    </submittedName>
</protein>
<comment type="caution">
    <text evidence="2">The sequence shown here is derived from an EMBL/GenBank/DDBJ whole genome shotgun (WGS) entry which is preliminary data.</text>
</comment>
<dbReference type="Proteomes" id="UP001176961">
    <property type="component" value="Unassembled WGS sequence"/>
</dbReference>
<name>A0AA36GP18_CYLNA</name>
<dbReference type="AlphaFoldDB" id="A0AA36GP18"/>
<evidence type="ECO:0000313" key="2">
    <source>
        <dbReference type="EMBL" id="CAJ0595588.1"/>
    </source>
</evidence>
<proteinExistence type="predicted"/>
<feature type="region of interest" description="Disordered" evidence="1">
    <location>
        <begin position="157"/>
        <end position="193"/>
    </location>
</feature>
<sequence>MSDNKDHQELKQALQQLTEALHTFCDAINTLRNACEGTLNNLSKSTSEKSDDQEMQRHERSLERGDSEKTETHYREQNQEAPNKILNLGKDYVNTQRARKKIAHRKDATSNPKAENQKGPEQPITQVGPEDMIQHVSQEKQLVVEVIEVFNEVNETRELHDEEEERFVEIIEEDDEQDTGNQSSPRREKEQPN</sequence>
<feature type="region of interest" description="Disordered" evidence="1">
    <location>
        <begin position="42"/>
        <end position="126"/>
    </location>
</feature>
<feature type="compositionally biased region" description="Basic and acidic residues" evidence="1">
    <location>
        <begin position="46"/>
        <end position="78"/>
    </location>
</feature>
<dbReference type="EMBL" id="CATQJL010000112">
    <property type="protein sequence ID" value="CAJ0595588.1"/>
    <property type="molecule type" value="Genomic_DNA"/>
</dbReference>
<gene>
    <name evidence="2" type="ORF">CYNAS_LOCUS7571</name>
</gene>
<accession>A0AA36GP18</accession>
<reference evidence="2" key="1">
    <citation type="submission" date="2023-07" db="EMBL/GenBank/DDBJ databases">
        <authorList>
            <consortium name="CYATHOMIX"/>
        </authorList>
    </citation>
    <scope>NUCLEOTIDE SEQUENCE</scope>
    <source>
        <strain evidence="2">N/A</strain>
    </source>
</reference>
<evidence type="ECO:0000256" key="1">
    <source>
        <dbReference type="SAM" id="MobiDB-lite"/>
    </source>
</evidence>
<evidence type="ECO:0000313" key="3">
    <source>
        <dbReference type="Proteomes" id="UP001176961"/>
    </source>
</evidence>